<evidence type="ECO:0000256" key="7">
    <source>
        <dbReference type="ARBA" id="ARBA00023242"/>
    </source>
</evidence>
<keyword evidence="9" id="KW-1185">Reference proteome</keyword>
<protein>
    <submittedName>
        <fullName evidence="10">Nuclease HARBI1</fullName>
    </submittedName>
</protein>
<dbReference type="Pfam" id="PF13359">
    <property type="entry name" value="DDE_Tnp_4"/>
    <property type="match status" value="1"/>
</dbReference>
<evidence type="ECO:0000256" key="5">
    <source>
        <dbReference type="ARBA" id="ARBA00022723"/>
    </source>
</evidence>
<evidence type="ECO:0000256" key="4">
    <source>
        <dbReference type="ARBA" id="ARBA00022722"/>
    </source>
</evidence>
<dbReference type="GO" id="GO:0046872">
    <property type="term" value="F:metal ion binding"/>
    <property type="evidence" value="ECO:0007669"/>
    <property type="project" value="UniProtKB-KW"/>
</dbReference>
<feature type="domain" description="DDE Tnp4" evidence="8">
    <location>
        <begin position="2"/>
        <end position="115"/>
    </location>
</feature>
<dbReference type="GO" id="GO:0016787">
    <property type="term" value="F:hydrolase activity"/>
    <property type="evidence" value="ECO:0007669"/>
    <property type="project" value="UniProtKB-KW"/>
</dbReference>
<evidence type="ECO:0000256" key="6">
    <source>
        <dbReference type="ARBA" id="ARBA00022801"/>
    </source>
</evidence>
<dbReference type="OrthoDB" id="7533242at2759"/>
<evidence type="ECO:0000313" key="10">
    <source>
        <dbReference type="RefSeq" id="XP_052124347.1"/>
    </source>
</evidence>
<evidence type="ECO:0000259" key="8">
    <source>
        <dbReference type="Pfam" id="PF13359"/>
    </source>
</evidence>
<keyword evidence="7" id="KW-0539">Nucleus</keyword>
<dbReference type="GO" id="GO:0004518">
    <property type="term" value="F:nuclease activity"/>
    <property type="evidence" value="ECO:0007669"/>
    <property type="project" value="UniProtKB-KW"/>
</dbReference>
<proteinExistence type="inferred from homology"/>
<dbReference type="AlphaFoldDB" id="A0A9C6U709"/>
<dbReference type="KEGG" id="foc:127749595"/>
<keyword evidence="5" id="KW-0479">Metal-binding</keyword>
<comment type="subcellular location">
    <subcellularLocation>
        <location evidence="2">Nucleus</location>
    </subcellularLocation>
</comment>
<gene>
    <name evidence="10" type="primary">LOC127749595</name>
</gene>
<dbReference type="PANTHER" id="PTHR22930:SF85">
    <property type="entry name" value="GH03217P-RELATED"/>
    <property type="match status" value="1"/>
</dbReference>
<dbReference type="GO" id="GO:0005634">
    <property type="term" value="C:nucleus"/>
    <property type="evidence" value="ECO:0007669"/>
    <property type="project" value="UniProtKB-SubCell"/>
</dbReference>
<evidence type="ECO:0000256" key="3">
    <source>
        <dbReference type="ARBA" id="ARBA00006958"/>
    </source>
</evidence>
<accession>A0A9C6U709</accession>
<evidence type="ECO:0000256" key="2">
    <source>
        <dbReference type="ARBA" id="ARBA00004123"/>
    </source>
</evidence>
<sequence>MYCNARFPGSSTDPYIYRNSPLRDALQVAYWENNCISLGDSAFPHEPWMMTPLEQAPYGTPEYSYNKLHMKCRNVVERCIGVLKNRFRCLLTDRTLHYTPGKAGQIANACVVLHNFLVARRVHNPPPIFEELGNDVAEPDFLGLPLIAQADAMQQLLIDHAHNLWLHDNL</sequence>
<dbReference type="Proteomes" id="UP000504606">
    <property type="component" value="Unplaced"/>
</dbReference>
<reference evidence="10" key="1">
    <citation type="submission" date="2025-08" db="UniProtKB">
        <authorList>
            <consortium name="RefSeq"/>
        </authorList>
    </citation>
    <scope>IDENTIFICATION</scope>
    <source>
        <tissue evidence="10">Whole organism</tissue>
    </source>
</reference>
<dbReference type="PANTHER" id="PTHR22930">
    <property type="match status" value="1"/>
</dbReference>
<dbReference type="GeneID" id="127749595"/>
<dbReference type="InterPro" id="IPR045249">
    <property type="entry name" value="HARBI1-like"/>
</dbReference>
<evidence type="ECO:0000256" key="1">
    <source>
        <dbReference type="ARBA" id="ARBA00001968"/>
    </source>
</evidence>
<dbReference type="InterPro" id="IPR027806">
    <property type="entry name" value="HARBI1_dom"/>
</dbReference>
<name>A0A9C6U709_FRAOC</name>
<evidence type="ECO:0000313" key="9">
    <source>
        <dbReference type="Proteomes" id="UP000504606"/>
    </source>
</evidence>
<dbReference type="RefSeq" id="XP_052124347.1">
    <property type="nucleotide sequence ID" value="XM_052268387.1"/>
</dbReference>
<comment type="cofactor">
    <cofactor evidence="1">
        <name>a divalent metal cation</name>
        <dbReference type="ChEBI" id="CHEBI:60240"/>
    </cofactor>
</comment>
<organism evidence="9 10">
    <name type="scientific">Frankliniella occidentalis</name>
    <name type="common">Western flower thrips</name>
    <name type="synonym">Euthrips occidentalis</name>
    <dbReference type="NCBI Taxonomy" id="133901"/>
    <lineage>
        <taxon>Eukaryota</taxon>
        <taxon>Metazoa</taxon>
        <taxon>Ecdysozoa</taxon>
        <taxon>Arthropoda</taxon>
        <taxon>Hexapoda</taxon>
        <taxon>Insecta</taxon>
        <taxon>Pterygota</taxon>
        <taxon>Neoptera</taxon>
        <taxon>Paraneoptera</taxon>
        <taxon>Thysanoptera</taxon>
        <taxon>Terebrantia</taxon>
        <taxon>Thripoidea</taxon>
        <taxon>Thripidae</taxon>
        <taxon>Frankliniella</taxon>
    </lineage>
</organism>
<keyword evidence="6" id="KW-0378">Hydrolase</keyword>
<comment type="similarity">
    <text evidence="3">Belongs to the HARBI1 family.</text>
</comment>
<keyword evidence="4" id="KW-0540">Nuclease</keyword>